<dbReference type="InterPro" id="IPR015199">
    <property type="entry name" value="DNA_pol_III_delta_C"/>
</dbReference>
<dbReference type="PANTHER" id="PTHR11669:SF8">
    <property type="entry name" value="DNA POLYMERASE III SUBUNIT DELTA"/>
    <property type="match status" value="1"/>
</dbReference>
<organism evidence="9 10">
    <name type="scientific">Vibrio marisflavi CECT 7928</name>
    <dbReference type="NCBI Taxonomy" id="634439"/>
    <lineage>
        <taxon>Bacteria</taxon>
        <taxon>Pseudomonadati</taxon>
        <taxon>Pseudomonadota</taxon>
        <taxon>Gammaproteobacteria</taxon>
        <taxon>Vibrionales</taxon>
        <taxon>Vibrionaceae</taxon>
        <taxon>Vibrio</taxon>
    </lineage>
</organism>
<dbReference type="InterPro" id="IPR027417">
    <property type="entry name" value="P-loop_NTPase"/>
</dbReference>
<evidence type="ECO:0000256" key="5">
    <source>
        <dbReference type="ARBA" id="ARBA00022705"/>
    </source>
</evidence>
<dbReference type="SUPFAM" id="SSF48019">
    <property type="entry name" value="post-AAA+ oligomerization domain-like"/>
    <property type="match status" value="1"/>
</dbReference>
<sequence length="320" mass="36437">MSDLYPWLEELWHKWQNSLGSDQFSNVSLLNAPLGLGGDKLVEQLAKALMCTKDKVSPCGLCHSCDLMASGTHPDFHLFKPEKEGKAITVDQIRLCNKFAQESSQLSHHRLIVIESAHSLNESAANALLKTLESSSQQCFFVLLTDRLNLLLPTIVSRCQQWSLPVPTAIEVTEWVEQQIGQDCPLFVAHICNYEPLQAKQFIEQDWLSDYRKLEEQFLLYAHGEDNWIELTSLIAQQAMLSMTWLWYLISDAQKIHFDVCDPQLTPGSVKLCELLSYDKLYQMGSTLGQLRRQLETNSGLNVELLTADWLIQHKEEPCS</sequence>
<gene>
    <name evidence="9" type="primary">holB</name>
    <name evidence="9" type="ORF">VMF7928_02022</name>
</gene>
<dbReference type="InterPro" id="IPR050238">
    <property type="entry name" value="DNA_Rep/Repair_Clamp_Loader"/>
</dbReference>
<proteinExistence type="predicted"/>
<name>A0ABM9A3F6_9VIBR</name>
<evidence type="ECO:0000313" key="9">
    <source>
        <dbReference type="EMBL" id="CAH0539253.1"/>
    </source>
</evidence>
<comment type="catalytic activity">
    <reaction evidence="7">
        <text>DNA(n) + a 2'-deoxyribonucleoside 5'-triphosphate = DNA(n+1) + diphosphate</text>
        <dbReference type="Rhea" id="RHEA:22508"/>
        <dbReference type="Rhea" id="RHEA-COMP:17339"/>
        <dbReference type="Rhea" id="RHEA-COMP:17340"/>
        <dbReference type="ChEBI" id="CHEBI:33019"/>
        <dbReference type="ChEBI" id="CHEBI:61560"/>
        <dbReference type="ChEBI" id="CHEBI:173112"/>
        <dbReference type="EC" id="2.7.7.7"/>
    </reaction>
</comment>
<evidence type="ECO:0000256" key="1">
    <source>
        <dbReference type="ARBA" id="ARBA00012417"/>
    </source>
</evidence>
<dbReference type="PANTHER" id="PTHR11669">
    <property type="entry name" value="REPLICATION FACTOR C / DNA POLYMERASE III GAMMA-TAU SUBUNIT"/>
    <property type="match status" value="1"/>
</dbReference>
<dbReference type="EMBL" id="CAKLDM010000002">
    <property type="protein sequence ID" value="CAH0539253.1"/>
    <property type="molecule type" value="Genomic_DNA"/>
</dbReference>
<evidence type="ECO:0000313" key="10">
    <source>
        <dbReference type="Proteomes" id="UP000838748"/>
    </source>
</evidence>
<dbReference type="Gene3D" id="3.40.50.300">
    <property type="entry name" value="P-loop containing nucleotide triphosphate hydrolases"/>
    <property type="match status" value="1"/>
</dbReference>
<evidence type="ECO:0000259" key="8">
    <source>
        <dbReference type="Pfam" id="PF09115"/>
    </source>
</evidence>
<reference evidence="9" key="1">
    <citation type="submission" date="2021-11" db="EMBL/GenBank/DDBJ databases">
        <authorList>
            <person name="Rodrigo-Torres L."/>
            <person name="Arahal R. D."/>
            <person name="Lucena T."/>
        </authorList>
    </citation>
    <scope>NUCLEOTIDE SEQUENCE</scope>
    <source>
        <strain evidence="9">CECT 7928</strain>
    </source>
</reference>
<keyword evidence="4 9" id="KW-0548">Nucleotidyltransferase</keyword>
<dbReference type="EC" id="2.7.7.7" evidence="1"/>
<accession>A0ABM9A3F6</accession>
<dbReference type="Gene3D" id="1.20.272.10">
    <property type="match status" value="1"/>
</dbReference>
<dbReference type="InterPro" id="IPR008921">
    <property type="entry name" value="DNA_pol3_clamp-load_cplx_C"/>
</dbReference>
<evidence type="ECO:0000256" key="7">
    <source>
        <dbReference type="ARBA" id="ARBA00049244"/>
    </source>
</evidence>
<keyword evidence="3 9" id="KW-0808">Transferase</keyword>
<dbReference type="RefSeq" id="WP_237361335.1">
    <property type="nucleotide sequence ID" value="NZ_CAKLDM010000002.1"/>
</dbReference>
<dbReference type="GO" id="GO:0003887">
    <property type="term" value="F:DNA-directed DNA polymerase activity"/>
    <property type="evidence" value="ECO:0007669"/>
    <property type="project" value="UniProtKB-EC"/>
</dbReference>
<evidence type="ECO:0000256" key="4">
    <source>
        <dbReference type="ARBA" id="ARBA00022695"/>
    </source>
</evidence>
<dbReference type="SUPFAM" id="SSF52540">
    <property type="entry name" value="P-loop containing nucleoside triphosphate hydrolases"/>
    <property type="match status" value="1"/>
</dbReference>
<evidence type="ECO:0000256" key="3">
    <source>
        <dbReference type="ARBA" id="ARBA00022679"/>
    </source>
</evidence>
<dbReference type="Pfam" id="PF09115">
    <property type="entry name" value="DNApol3-delta_C"/>
    <property type="match status" value="1"/>
</dbReference>
<evidence type="ECO:0000256" key="2">
    <source>
        <dbReference type="ARBA" id="ARBA00014363"/>
    </source>
</evidence>
<evidence type="ECO:0000256" key="6">
    <source>
        <dbReference type="ARBA" id="ARBA00022932"/>
    </source>
</evidence>
<dbReference type="Proteomes" id="UP000838748">
    <property type="component" value="Unassembled WGS sequence"/>
</dbReference>
<keyword evidence="5" id="KW-0235">DNA replication</keyword>
<comment type="caution">
    <text evidence="9">The sequence shown here is derived from an EMBL/GenBank/DDBJ whole genome shotgun (WGS) entry which is preliminary data.</text>
</comment>
<protein>
    <recommendedName>
        <fullName evidence="2">DNA polymerase III subunit delta'</fullName>
        <ecNumber evidence="1">2.7.7.7</ecNumber>
    </recommendedName>
</protein>
<keyword evidence="10" id="KW-1185">Reference proteome</keyword>
<keyword evidence="6" id="KW-0239">DNA-directed DNA polymerase</keyword>
<dbReference type="Pfam" id="PF13177">
    <property type="entry name" value="DNA_pol3_delta2"/>
    <property type="match status" value="1"/>
</dbReference>
<feature type="domain" description="DNA polymerase III delta subunit C-terminal" evidence="8">
    <location>
        <begin position="205"/>
        <end position="314"/>
    </location>
</feature>